<name>A0A376WDT9_ECOLX</name>
<dbReference type="EMBL" id="UGCV01000008">
    <property type="protein sequence ID" value="STJ21018.1"/>
    <property type="molecule type" value="Genomic_DNA"/>
</dbReference>
<evidence type="ECO:0000313" key="2">
    <source>
        <dbReference type="Proteomes" id="UP000254716"/>
    </source>
</evidence>
<accession>A0A376WDT9</accession>
<sequence>MGAHHRREGAEIAPAQQQLFAALHLKQGGVTANITVMQAMSGHCQRQRRRDDRRQSIVQTPVNVLVARPHHGGIFLATGGTGAHKEEDLAELAPFLQGLRSYISPTAQARRYA</sequence>
<dbReference type="Proteomes" id="UP000254716">
    <property type="component" value="Unassembled WGS sequence"/>
</dbReference>
<organism evidence="1 2">
    <name type="scientific">Escherichia coli</name>
    <dbReference type="NCBI Taxonomy" id="562"/>
    <lineage>
        <taxon>Bacteria</taxon>
        <taxon>Pseudomonadati</taxon>
        <taxon>Pseudomonadota</taxon>
        <taxon>Gammaproteobacteria</taxon>
        <taxon>Enterobacterales</taxon>
        <taxon>Enterobacteriaceae</taxon>
        <taxon>Escherichia</taxon>
    </lineage>
</organism>
<proteinExistence type="predicted"/>
<evidence type="ECO:0000313" key="1">
    <source>
        <dbReference type="EMBL" id="STJ21018.1"/>
    </source>
</evidence>
<protein>
    <submittedName>
        <fullName evidence="1">Uncharacterized protein</fullName>
    </submittedName>
</protein>
<reference evidence="1 2" key="1">
    <citation type="submission" date="2018-06" db="EMBL/GenBank/DDBJ databases">
        <authorList>
            <consortium name="Pathogen Informatics"/>
            <person name="Doyle S."/>
        </authorList>
    </citation>
    <scope>NUCLEOTIDE SEQUENCE [LARGE SCALE GENOMIC DNA]</scope>
    <source>
        <strain evidence="1 2">NCTC9081</strain>
    </source>
</reference>
<gene>
    <name evidence="1" type="ORF">NCTC9081_06632</name>
</gene>
<dbReference type="AlphaFoldDB" id="A0A376WDT9"/>